<reference evidence="2" key="1">
    <citation type="submission" date="2021-04" db="EMBL/GenBank/DDBJ databases">
        <authorList>
            <person name="Vanwijnsberghe S."/>
        </authorList>
    </citation>
    <scope>NUCLEOTIDE SEQUENCE</scope>
    <source>
        <strain evidence="2">LMG 31841</strain>
    </source>
</reference>
<evidence type="ECO:0000313" key="3">
    <source>
        <dbReference type="Proteomes" id="UP000789704"/>
    </source>
</evidence>
<proteinExistence type="predicted"/>
<dbReference type="AlphaFoldDB" id="A0A9N8X425"/>
<sequence length="80" mass="8920">MAASGDMVIELDRLFIPAKPAKNTVIFRRSVELPSQAKRQGPHGVHPSRERPTPCENPATSMATMRSIANDRVRETLRSH</sequence>
<dbReference type="Proteomes" id="UP000789704">
    <property type="component" value="Unassembled WGS sequence"/>
</dbReference>
<name>A0A9N8X425_9BURK</name>
<gene>
    <name evidence="2" type="ORF">LMG31841_04581</name>
</gene>
<evidence type="ECO:0000256" key="1">
    <source>
        <dbReference type="SAM" id="MobiDB-lite"/>
    </source>
</evidence>
<organism evidence="2 3">
    <name type="scientific">Paraburkholderia saeva</name>
    <dbReference type="NCBI Taxonomy" id="2777537"/>
    <lineage>
        <taxon>Bacteria</taxon>
        <taxon>Pseudomonadati</taxon>
        <taxon>Pseudomonadota</taxon>
        <taxon>Betaproteobacteria</taxon>
        <taxon>Burkholderiales</taxon>
        <taxon>Burkholderiaceae</taxon>
        <taxon>Paraburkholderia</taxon>
    </lineage>
</organism>
<comment type="caution">
    <text evidence="2">The sequence shown here is derived from an EMBL/GenBank/DDBJ whole genome shotgun (WGS) entry which is preliminary data.</text>
</comment>
<accession>A0A9N8X425</accession>
<protein>
    <submittedName>
        <fullName evidence="2">Uncharacterized protein</fullName>
    </submittedName>
</protein>
<evidence type="ECO:0000313" key="2">
    <source>
        <dbReference type="EMBL" id="CAG4916493.1"/>
    </source>
</evidence>
<dbReference type="EMBL" id="CAJQZC010000010">
    <property type="protein sequence ID" value="CAG4916493.1"/>
    <property type="molecule type" value="Genomic_DNA"/>
</dbReference>
<keyword evidence="3" id="KW-1185">Reference proteome</keyword>
<feature type="region of interest" description="Disordered" evidence="1">
    <location>
        <begin position="32"/>
        <end position="66"/>
    </location>
</feature>